<dbReference type="HAMAP" id="MF_00258">
    <property type="entry name" value="Glu_racemase"/>
    <property type="match status" value="1"/>
</dbReference>
<keyword evidence="3 8" id="KW-0133">Cell shape</keyword>
<evidence type="ECO:0000256" key="7">
    <source>
        <dbReference type="ARBA" id="ARBA00070053"/>
    </source>
</evidence>
<dbReference type="InterPro" id="IPR001920">
    <property type="entry name" value="Asp/Glu_race"/>
</dbReference>
<comment type="catalytic activity">
    <reaction evidence="1 8">
        <text>L-glutamate = D-glutamate</text>
        <dbReference type="Rhea" id="RHEA:12813"/>
        <dbReference type="ChEBI" id="CHEBI:29985"/>
        <dbReference type="ChEBI" id="CHEBI:29986"/>
        <dbReference type="EC" id="5.1.1.3"/>
    </reaction>
</comment>
<keyword evidence="10" id="KW-1185">Reference proteome</keyword>
<dbReference type="NCBIfam" id="NF002035">
    <property type="entry name" value="PRK00865.1-3"/>
    <property type="match status" value="1"/>
</dbReference>
<protein>
    <recommendedName>
        <fullName evidence="7 8">Glutamate racemase</fullName>
        <ecNumber evidence="2 8">5.1.1.3</ecNumber>
    </recommendedName>
</protein>
<comment type="pathway">
    <text evidence="8">Cell wall biogenesis; peptidoglycan biosynthesis.</text>
</comment>
<evidence type="ECO:0000313" key="9">
    <source>
        <dbReference type="EMBL" id="EFR32042.1"/>
    </source>
</evidence>
<dbReference type="STRING" id="908337.HMPREF9257_1047"/>
<dbReference type="InterPro" id="IPR004391">
    <property type="entry name" value="Glu_race"/>
</dbReference>
<comment type="caution">
    <text evidence="9">The sequence shown here is derived from an EMBL/GenBank/DDBJ whole genome shotgun (WGS) entry which is preliminary data.</text>
</comment>
<dbReference type="Proteomes" id="UP000005990">
    <property type="component" value="Unassembled WGS sequence"/>
</dbReference>
<sequence>MKELPIGFIDSGFGGLTVLKQSLKQLPNESSIYLGDSARAPYGVRSVDEIRRFIWQMTNFLREKGIKMLVIACNTGAAAALDEIRASLAIPVVGVIHAGSRAAILTTENNKVGIIGTPATINSDSYARIIHEKNAQLQVFSKACPDFVPIVEENQMVQPETMNTVANYLAPLKNAGVDTLVLGCTHYPHLRPQIQEFMGPEVELIDSGVETINEVSALLDYFNLSRSAEDAQKMPPTHTYYTTGSGAKFARFAQMWLGQPDLYVQECKIKGEIIHEASHR</sequence>
<feature type="active site" description="Proton donor/acceptor" evidence="8">
    <location>
        <position position="73"/>
    </location>
</feature>
<dbReference type="PANTHER" id="PTHR21198:SF2">
    <property type="entry name" value="GLUTAMATE RACEMASE"/>
    <property type="match status" value="1"/>
</dbReference>
<evidence type="ECO:0000313" key="10">
    <source>
        <dbReference type="Proteomes" id="UP000005990"/>
    </source>
</evidence>
<gene>
    <name evidence="8 9" type="primary">murI</name>
    <name evidence="9" type="ORF">HMPREF9257_1047</name>
</gene>
<evidence type="ECO:0000256" key="5">
    <source>
        <dbReference type="ARBA" id="ARBA00023235"/>
    </source>
</evidence>
<dbReference type="AlphaFoldDB" id="E4KM61"/>
<dbReference type="InterPro" id="IPR015942">
    <property type="entry name" value="Asp/Glu/hydantoin_racemase"/>
</dbReference>
<dbReference type="EMBL" id="AENN01000001">
    <property type="protein sequence ID" value="EFR32042.1"/>
    <property type="molecule type" value="Genomic_DNA"/>
</dbReference>
<dbReference type="GO" id="GO:0008360">
    <property type="term" value="P:regulation of cell shape"/>
    <property type="evidence" value="ECO:0007669"/>
    <property type="project" value="UniProtKB-KW"/>
</dbReference>
<dbReference type="RefSeq" id="WP_006417525.1">
    <property type="nucleotide sequence ID" value="NZ_AENN01000001.1"/>
</dbReference>
<keyword evidence="5 8" id="KW-0413">Isomerase</keyword>
<dbReference type="GO" id="GO:0042802">
    <property type="term" value="F:identical protein binding"/>
    <property type="evidence" value="ECO:0007669"/>
    <property type="project" value="UniProtKB-ARBA"/>
</dbReference>
<dbReference type="InterPro" id="IPR033134">
    <property type="entry name" value="Asp/Glu_racemase_AS_2"/>
</dbReference>
<evidence type="ECO:0000256" key="4">
    <source>
        <dbReference type="ARBA" id="ARBA00022984"/>
    </source>
</evidence>
<proteinExistence type="inferred from homology"/>
<dbReference type="PROSITE" id="PS00924">
    <property type="entry name" value="ASP_GLU_RACEMASE_2"/>
    <property type="match status" value="1"/>
</dbReference>
<dbReference type="GO" id="GO:0008881">
    <property type="term" value="F:glutamate racemase activity"/>
    <property type="evidence" value="ECO:0007669"/>
    <property type="project" value="UniProtKB-UniRule"/>
</dbReference>
<dbReference type="EC" id="5.1.1.3" evidence="2 8"/>
<feature type="binding site" evidence="8">
    <location>
        <begin position="74"/>
        <end position="75"/>
    </location>
    <ligand>
        <name>substrate</name>
    </ligand>
</feature>
<dbReference type="eggNOG" id="COG0796">
    <property type="taxonomic scope" value="Bacteria"/>
</dbReference>
<keyword evidence="4 8" id="KW-0573">Peptidoglycan synthesis</keyword>
<dbReference type="SUPFAM" id="SSF53681">
    <property type="entry name" value="Aspartate/glutamate racemase"/>
    <property type="match status" value="2"/>
</dbReference>
<dbReference type="Gene3D" id="3.40.50.1860">
    <property type="match status" value="2"/>
</dbReference>
<comment type="similarity">
    <text evidence="8">Belongs to the aspartate/glutamate racemases family.</text>
</comment>
<evidence type="ECO:0000256" key="2">
    <source>
        <dbReference type="ARBA" id="ARBA00013090"/>
    </source>
</evidence>
<feature type="binding site" evidence="8">
    <location>
        <begin position="185"/>
        <end position="186"/>
    </location>
    <ligand>
        <name>substrate</name>
    </ligand>
</feature>
<feature type="binding site" evidence="8">
    <location>
        <begin position="10"/>
        <end position="11"/>
    </location>
    <ligand>
        <name>substrate</name>
    </ligand>
</feature>
<organism evidence="9 10">
    <name type="scientific">Eremococcus coleocola ACS-139-V-Col8</name>
    <dbReference type="NCBI Taxonomy" id="908337"/>
    <lineage>
        <taxon>Bacteria</taxon>
        <taxon>Bacillati</taxon>
        <taxon>Bacillota</taxon>
        <taxon>Bacilli</taxon>
        <taxon>Lactobacillales</taxon>
        <taxon>Aerococcaceae</taxon>
        <taxon>Eremococcus</taxon>
    </lineage>
</organism>
<accession>E4KM61</accession>
<reference evidence="9 10" key="1">
    <citation type="submission" date="2010-10" db="EMBL/GenBank/DDBJ databases">
        <authorList>
            <person name="Durkin A.S."/>
            <person name="Madupu R."/>
            <person name="Torralba M."/>
            <person name="Gillis M."/>
            <person name="Methe B."/>
            <person name="Sutton G."/>
            <person name="Nelson K.E."/>
        </authorList>
    </citation>
    <scope>NUCLEOTIDE SEQUENCE [LARGE SCALE GENOMIC DNA]</scope>
    <source>
        <strain evidence="9 10">ACS-139-V-Col8</strain>
    </source>
</reference>
<feature type="binding site" evidence="8">
    <location>
        <begin position="42"/>
        <end position="43"/>
    </location>
    <ligand>
        <name>substrate</name>
    </ligand>
</feature>
<evidence type="ECO:0000256" key="8">
    <source>
        <dbReference type="HAMAP-Rule" id="MF_00258"/>
    </source>
</evidence>
<evidence type="ECO:0000256" key="3">
    <source>
        <dbReference type="ARBA" id="ARBA00022960"/>
    </source>
</evidence>
<dbReference type="UniPathway" id="UPA00219"/>
<dbReference type="OrthoDB" id="9801055at2"/>
<feature type="active site" description="Proton donor/acceptor" evidence="8">
    <location>
        <position position="184"/>
    </location>
</feature>
<dbReference type="NCBIfam" id="TIGR00067">
    <property type="entry name" value="glut_race"/>
    <property type="match status" value="1"/>
</dbReference>
<evidence type="ECO:0000256" key="6">
    <source>
        <dbReference type="ARBA" id="ARBA00023316"/>
    </source>
</evidence>
<dbReference type="GO" id="GO:0071555">
    <property type="term" value="P:cell wall organization"/>
    <property type="evidence" value="ECO:0007669"/>
    <property type="project" value="UniProtKB-KW"/>
</dbReference>
<keyword evidence="6 8" id="KW-0961">Cell wall biogenesis/degradation</keyword>
<dbReference type="FunFam" id="3.40.50.1860:FF:000002">
    <property type="entry name" value="Glutamate racemase"/>
    <property type="match status" value="1"/>
</dbReference>
<name>E4KM61_9LACT</name>
<dbReference type="GO" id="GO:0009252">
    <property type="term" value="P:peptidoglycan biosynthetic process"/>
    <property type="evidence" value="ECO:0007669"/>
    <property type="project" value="UniProtKB-UniRule"/>
</dbReference>
<dbReference type="Pfam" id="PF01177">
    <property type="entry name" value="Asp_Glu_race"/>
    <property type="match status" value="1"/>
</dbReference>
<evidence type="ECO:0000256" key="1">
    <source>
        <dbReference type="ARBA" id="ARBA00001602"/>
    </source>
</evidence>
<comment type="function">
    <text evidence="8">Provides the (R)-glutamate required for cell wall biosynthesis.</text>
</comment>
<dbReference type="PANTHER" id="PTHR21198">
    <property type="entry name" value="GLUTAMATE RACEMASE"/>
    <property type="match status" value="1"/>
</dbReference>